<dbReference type="InterPro" id="IPR040750">
    <property type="entry name" value="eIF3m_C_helix"/>
</dbReference>
<evidence type="ECO:0000256" key="2">
    <source>
        <dbReference type="ARBA" id="ARBA00022490"/>
    </source>
</evidence>
<dbReference type="PANTHER" id="PTHR15350:SF2">
    <property type="entry name" value="EUKARYOTIC TRANSLATION INITIATION FACTOR 3 SUBUNIT M"/>
    <property type="match status" value="1"/>
</dbReference>
<keyword evidence="4 5" id="KW-0648">Protein biosynthesis</keyword>
<dbReference type="GO" id="GO:0003743">
    <property type="term" value="F:translation initiation factor activity"/>
    <property type="evidence" value="ECO:0007669"/>
    <property type="project" value="UniProtKB-UniRule"/>
</dbReference>
<evidence type="ECO:0000256" key="3">
    <source>
        <dbReference type="ARBA" id="ARBA00022540"/>
    </source>
</evidence>
<dbReference type="PROSITE" id="PS50250">
    <property type="entry name" value="PCI"/>
    <property type="match status" value="1"/>
</dbReference>
<sequence length="400" mass="43656">MVVSSTLVNVAEDAELRLVSLLSEKAASSDFAATCEACIASEDAAKLIQTIVSDASALSALVQHESSEEAVGAFSILVALLDSSTQSLTSILDAIVQQDGDSSRKLALISVLYNMRADSQEKCTILSRMFPLASPGDLAEDQTLGRLLVEESTGLLTNPSIPRIVAMLDSWNVSDSSRRHLYRLIAESMSGTSKQRFLLLLVATYQNQSVDADGLKVAKEVSIGAIRDPISLFTQQRNLMTQPAVQALAKTEPILSGLLQVFQEGRLTDYQQYLQNNGGEDKVLKPFDLDVAASERYMKILSLCSLAAEHEEIPYETVVDTLQTELGQVESWVIAAVGSGLLEAKMDQLVQKVMVERCVVRQFDMNQWKVLQNRLQAWKKNVGGVLDSLKQSQTIAAKAK</sequence>
<comment type="function">
    <text evidence="5">Component of the eukaryotic translation initiation factor 3 (eIF-3) complex, which is involved in protein synthesis of a specialized repertoire of mRNAs and, together with other initiation factors, stimulates binding of mRNA and methionyl-tRNAi to the 40S ribosome. The eIF-3 complex specifically targets and initiates translation of a subset of mRNAs involved in cell proliferation.</text>
</comment>
<organism evidence="7">
    <name type="scientific">Phaeodactylum tricornutum</name>
    <name type="common">Diatom</name>
    <dbReference type="NCBI Taxonomy" id="2850"/>
    <lineage>
        <taxon>Eukaryota</taxon>
        <taxon>Sar</taxon>
        <taxon>Stramenopiles</taxon>
        <taxon>Ochrophyta</taxon>
        <taxon>Bacillariophyta</taxon>
        <taxon>Bacillariophyceae</taxon>
        <taxon>Bacillariophycidae</taxon>
        <taxon>Naviculales</taxon>
        <taxon>Phaeodactylaceae</taxon>
        <taxon>Phaeodactylum</taxon>
    </lineage>
</organism>
<dbReference type="GO" id="GO:0016282">
    <property type="term" value="C:eukaryotic 43S preinitiation complex"/>
    <property type="evidence" value="ECO:0007669"/>
    <property type="project" value="UniProtKB-UniRule"/>
</dbReference>
<comment type="similarity">
    <text evidence="5">Belongs to the eIF-3 subunit M family.</text>
</comment>
<reference evidence="7" key="1">
    <citation type="submission" date="2022-02" db="EMBL/GenBank/DDBJ databases">
        <authorList>
            <person name="Giguere J D."/>
        </authorList>
    </citation>
    <scope>NUCLEOTIDE SEQUENCE</scope>
    <source>
        <strain evidence="7">CCAP 1055/1</strain>
    </source>
</reference>
<keyword evidence="3 5" id="KW-0396">Initiation factor</keyword>
<dbReference type="EMBL" id="OU594943">
    <property type="protein sequence ID" value="CAG9284239.1"/>
    <property type="molecule type" value="Genomic_DNA"/>
</dbReference>
<dbReference type="InterPro" id="IPR000717">
    <property type="entry name" value="PCI_dom"/>
</dbReference>
<comment type="subcellular location">
    <subcellularLocation>
        <location evidence="5">Cytoplasm</location>
    </subcellularLocation>
</comment>
<evidence type="ECO:0000256" key="1">
    <source>
        <dbReference type="ARBA" id="ARBA00008482"/>
    </source>
</evidence>
<proteinExistence type="inferred from homology"/>
<dbReference type="Pfam" id="PF01399">
    <property type="entry name" value="PCI"/>
    <property type="match status" value="1"/>
</dbReference>
<evidence type="ECO:0000256" key="5">
    <source>
        <dbReference type="HAMAP-Rule" id="MF_03012"/>
    </source>
</evidence>
<dbReference type="Proteomes" id="UP000836788">
    <property type="component" value="Chromosome 2"/>
</dbReference>
<dbReference type="GO" id="GO:0033290">
    <property type="term" value="C:eukaryotic 48S preinitiation complex"/>
    <property type="evidence" value="ECO:0007669"/>
    <property type="project" value="UniProtKB-UniRule"/>
</dbReference>
<accession>A0A8J9S7X9</accession>
<dbReference type="InterPro" id="IPR045237">
    <property type="entry name" value="COPS7/eIF3m"/>
</dbReference>
<dbReference type="PANTHER" id="PTHR15350">
    <property type="entry name" value="COP9 SIGNALOSOME COMPLEX SUBUNIT 7/DENDRITIC CELL PROTEIN GA17"/>
    <property type="match status" value="1"/>
</dbReference>
<dbReference type="SMART" id="SM00088">
    <property type="entry name" value="PINT"/>
    <property type="match status" value="1"/>
</dbReference>
<dbReference type="Pfam" id="PF18005">
    <property type="entry name" value="eIF3m_C_helix"/>
    <property type="match status" value="1"/>
</dbReference>
<dbReference type="AlphaFoldDB" id="A0A8J9S7X9"/>
<name>A0A8J9S7X9_PHATR</name>
<comment type="subunit">
    <text evidence="5">Component of the eukaryotic translation initiation factor 3 (eIF-3) complex.</text>
</comment>
<dbReference type="GO" id="GO:0071541">
    <property type="term" value="C:eukaryotic translation initiation factor 3 complex, eIF3m"/>
    <property type="evidence" value="ECO:0007669"/>
    <property type="project" value="UniProtKB-UniRule"/>
</dbReference>
<dbReference type="HAMAP" id="MF_03012">
    <property type="entry name" value="eIF3m"/>
    <property type="match status" value="1"/>
</dbReference>
<gene>
    <name evidence="7" type="ORF">PTTT1_LOCUS25310</name>
</gene>
<evidence type="ECO:0000259" key="6">
    <source>
        <dbReference type="PROSITE" id="PS50250"/>
    </source>
</evidence>
<feature type="domain" description="PCI" evidence="6">
    <location>
        <begin position="193"/>
        <end position="360"/>
    </location>
</feature>
<keyword evidence="2 5" id="KW-0963">Cytoplasm</keyword>
<evidence type="ECO:0000256" key="4">
    <source>
        <dbReference type="ARBA" id="ARBA00022917"/>
    </source>
</evidence>
<protein>
    <recommendedName>
        <fullName evidence="5">Eukaryotic translation initiation factor 3 subunit M</fullName>
        <shortName evidence="5">eIF3m</shortName>
    </recommendedName>
</protein>
<evidence type="ECO:0000313" key="7">
    <source>
        <dbReference type="EMBL" id="CAG9284239.1"/>
    </source>
</evidence>
<comment type="similarity">
    <text evidence="1">Belongs to the CSN7/EIF3M family. CSN7 subfamily.</text>
</comment>
<dbReference type="GO" id="GO:0001732">
    <property type="term" value="P:formation of cytoplasmic translation initiation complex"/>
    <property type="evidence" value="ECO:0007669"/>
    <property type="project" value="UniProtKB-UniRule"/>
</dbReference>
<dbReference type="OMA" id="ERCVVRQ"/>
<dbReference type="InterPro" id="IPR027528">
    <property type="entry name" value="eIF3m"/>
</dbReference>